<keyword evidence="2 9" id="KW-0055">Arginine biosynthesis</keyword>
<feature type="binding site" evidence="9">
    <location>
        <begin position="62"/>
        <end position="63"/>
    </location>
    <ligand>
        <name>substrate</name>
    </ligand>
</feature>
<protein>
    <recommendedName>
        <fullName evidence="9">Acetylglutamate kinase</fullName>
        <ecNumber evidence="9">2.7.2.8</ecNumber>
    </recommendedName>
    <alternativeName>
        <fullName evidence="9">N-acetyl-L-glutamate 5-phosphotransferase</fullName>
    </alternativeName>
    <alternativeName>
        <fullName evidence="9">NAG kinase</fullName>
        <shortName evidence="9">NAGK</shortName>
    </alternativeName>
</protein>
<evidence type="ECO:0000256" key="9">
    <source>
        <dbReference type="HAMAP-Rule" id="MF_00082"/>
    </source>
</evidence>
<keyword evidence="12" id="KW-1185">Reference proteome</keyword>
<dbReference type="InterPro" id="IPR004662">
    <property type="entry name" value="AcgluKinase_fam"/>
</dbReference>
<evidence type="ECO:0000256" key="6">
    <source>
        <dbReference type="ARBA" id="ARBA00022777"/>
    </source>
</evidence>
<keyword evidence="5 9" id="KW-0547">Nucleotide-binding</keyword>
<dbReference type="InterPro" id="IPR036393">
    <property type="entry name" value="AceGlu_kinase-like_sf"/>
</dbReference>
<dbReference type="CDD" id="cd04250">
    <property type="entry name" value="AAK_NAGK-C"/>
    <property type="match status" value="1"/>
</dbReference>
<organism evidence="11 12">
    <name type="scientific">Caloramator quimbayensis</name>
    <dbReference type="NCBI Taxonomy" id="1147123"/>
    <lineage>
        <taxon>Bacteria</taxon>
        <taxon>Bacillati</taxon>
        <taxon>Bacillota</taxon>
        <taxon>Clostridia</taxon>
        <taxon>Eubacteriales</taxon>
        <taxon>Clostridiaceae</taxon>
        <taxon>Caloramator</taxon>
    </lineage>
</organism>
<dbReference type="InterPro" id="IPR001057">
    <property type="entry name" value="Glu/AcGlu_kinase"/>
</dbReference>
<keyword evidence="9" id="KW-0963">Cytoplasm</keyword>
<gene>
    <name evidence="9" type="primary">argB</name>
    <name evidence="11" type="ORF">SAMN05443428_108101</name>
</gene>
<evidence type="ECO:0000313" key="11">
    <source>
        <dbReference type="EMBL" id="SKA88013.1"/>
    </source>
</evidence>
<dbReference type="InterPro" id="IPR041727">
    <property type="entry name" value="NAGK-C"/>
</dbReference>
<feature type="binding site" evidence="9">
    <location>
        <position position="84"/>
    </location>
    <ligand>
        <name>substrate</name>
    </ligand>
</feature>
<evidence type="ECO:0000256" key="4">
    <source>
        <dbReference type="ARBA" id="ARBA00022679"/>
    </source>
</evidence>
<keyword evidence="3 9" id="KW-0028">Amino-acid biosynthesis</keyword>
<dbReference type="Pfam" id="PF00696">
    <property type="entry name" value="AA_kinase"/>
    <property type="match status" value="1"/>
</dbReference>
<keyword evidence="4 9" id="KW-0808">Transferase</keyword>
<dbReference type="GO" id="GO:0042450">
    <property type="term" value="P:L-arginine biosynthetic process via ornithine"/>
    <property type="evidence" value="ECO:0007669"/>
    <property type="project" value="UniProtKB-UniRule"/>
</dbReference>
<dbReference type="FunFam" id="3.40.1160.10:FF:000004">
    <property type="entry name" value="Acetylglutamate kinase"/>
    <property type="match status" value="1"/>
</dbReference>
<dbReference type="PIRSF" id="PIRSF000728">
    <property type="entry name" value="NAGK"/>
    <property type="match status" value="1"/>
</dbReference>
<dbReference type="PANTHER" id="PTHR23342:SF0">
    <property type="entry name" value="N-ACETYLGLUTAMATE SYNTHASE, MITOCHONDRIAL"/>
    <property type="match status" value="1"/>
</dbReference>
<reference evidence="12" key="1">
    <citation type="submission" date="2017-02" db="EMBL/GenBank/DDBJ databases">
        <authorList>
            <person name="Varghese N."/>
            <person name="Submissions S."/>
        </authorList>
    </citation>
    <scope>NUCLEOTIDE SEQUENCE [LARGE SCALE GENOMIC DNA]</scope>
    <source>
        <strain evidence="12">USBA 833</strain>
    </source>
</reference>
<evidence type="ECO:0000256" key="2">
    <source>
        <dbReference type="ARBA" id="ARBA00022571"/>
    </source>
</evidence>
<name>A0A1T4XEQ0_9CLOT</name>
<dbReference type="NCBIfam" id="TIGR00761">
    <property type="entry name" value="argB"/>
    <property type="match status" value="1"/>
</dbReference>
<comment type="similarity">
    <text evidence="9">Belongs to the acetylglutamate kinase family. ArgB subfamily.</text>
</comment>
<dbReference type="InterPro" id="IPR037528">
    <property type="entry name" value="ArgB"/>
</dbReference>
<evidence type="ECO:0000256" key="8">
    <source>
        <dbReference type="ARBA" id="ARBA00048141"/>
    </source>
</evidence>
<dbReference type="GO" id="GO:0005737">
    <property type="term" value="C:cytoplasm"/>
    <property type="evidence" value="ECO:0007669"/>
    <property type="project" value="UniProtKB-SubCell"/>
</dbReference>
<dbReference type="Gene3D" id="3.40.1160.10">
    <property type="entry name" value="Acetylglutamate kinase-like"/>
    <property type="match status" value="1"/>
</dbReference>
<comment type="function">
    <text evidence="9">Catalyzes the ATP-dependent phosphorylation of N-acetyl-L-glutamate.</text>
</comment>
<proteinExistence type="inferred from homology"/>
<feature type="binding site" evidence="9">
    <location>
        <position position="183"/>
    </location>
    <ligand>
        <name>substrate</name>
    </ligand>
</feature>
<dbReference type="UniPathway" id="UPA00068">
    <property type="reaction ID" value="UER00107"/>
</dbReference>
<dbReference type="PRINTS" id="PR00474">
    <property type="entry name" value="GLU5KINASE"/>
</dbReference>
<dbReference type="EMBL" id="FUYH01000008">
    <property type="protein sequence ID" value="SKA88013.1"/>
    <property type="molecule type" value="Genomic_DNA"/>
</dbReference>
<dbReference type="EC" id="2.7.2.8" evidence="9"/>
<dbReference type="STRING" id="1147123.SAMN05443428_108101"/>
<evidence type="ECO:0000256" key="1">
    <source>
        <dbReference type="ARBA" id="ARBA00004828"/>
    </source>
</evidence>
<keyword evidence="6 9" id="KW-0418">Kinase</keyword>
<dbReference type="GO" id="GO:0003991">
    <property type="term" value="F:acetylglutamate kinase activity"/>
    <property type="evidence" value="ECO:0007669"/>
    <property type="project" value="UniProtKB-UniRule"/>
</dbReference>
<keyword evidence="7 9" id="KW-0067">ATP-binding</keyword>
<sequence>MICENEKSSIDEILPLKKYKNKLFVIKYGGSIMQNPETIETFLQDIAFLKNIGIDIIIVHGGGPEISNMLKKLNIESKFINGLRYTTKEVLDVAEMVLSGIINKRITMNLCKKGVKAVGISGKDARLIKAKKKYLKIDDEKIDIGYVGEITKINKGFLLDLISKDYIPVISPIGCDEEGNTYNINADYAASFISSCLCAEKLILLTDVDGIYSDFEDKSTLISKISKNHIMDLINDGKINGGMIPKVECGIYSIEGGTKSVHILNGKYEHSVIKGIINNYGTNIVKEEYICQNAI</sequence>
<feature type="domain" description="Aspartate/glutamate/uridylate kinase" evidence="10">
    <location>
        <begin position="22"/>
        <end position="265"/>
    </location>
</feature>
<feature type="site" description="Transition state stabilizer" evidence="9">
    <location>
        <position position="246"/>
    </location>
</feature>
<dbReference type="SUPFAM" id="SSF53633">
    <property type="entry name" value="Carbamate kinase-like"/>
    <property type="match status" value="1"/>
</dbReference>
<accession>A0A1T4XEQ0</accession>
<evidence type="ECO:0000259" key="10">
    <source>
        <dbReference type="Pfam" id="PF00696"/>
    </source>
</evidence>
<evidence type="ECO:0000256" key="5">
    <source>
        <dbReference type="ARBA" id="ARBA00022741"/>
    </source>
</evidence>
<dbReference type="InterPro" id="IPR001048">
    <property type="entry name" value="Asp/Glu/Uridylate_kinase"/>
</dbReference>
<evidence type="ECO:0000313" key="12">
    <source>
        <dbReference type="Proteomes" id="UP000190105"/>
    </source>
</evidence>
<comment type="catalytic activity">
    <reaction evidence="8 9">
        <text>N-acetyl-L-glutamate + ATP = N-acetyl-L-glutamyl 5-phosphate + ADP</text>
        <dbReference type="Rhea" id="RHEA:14629"/>
        <dbReference type="ChEBI" id="CHEBI:30616"/>
        <dbReference type="ChEBI" id="CHEBI:44337"/>
        <dbReference type="ChEBI" id="CHEBI:57936"/>
        <dbReference type="ChEBI" id="CHEBI:456216"/>
        <dbReference type="EC" id="2.7.2.8"/>
    </reaction>
</comment>
<dbReference type="AlphaFoldDB" id="A0A1T4XEQ0"/>
<feature type="site" description="Transition state stabilizer" evidence="9">
    <location>
        <position position="27"/>
    </location>
</feature>
<evidence type="ECO:0000256" key="3">
    <source>
        <dbReference type="ARBA" id="ARBA00022605"/>
    </source>
</evidence>
<comment type="subcellular location">
    <subcellularLocation>
        <location evidence="9">Cytoplasm</location>
    </subcellularLocation>
</comment>
<evidence type="ECO:0000256" key="7">
    <source>
        <dbReference type="ARBA" id="ARBA00022840"/>
    </source>
</evidence>
<dbReference type="GO" id="GO:0005524">
    <property type="term" value="F:ATP binding"/>
    <property type="evidence" value="ECO:0007669"/>
    <property type="project" value="UniProtKB-UniRule"/>
</dbReference>
<dbReference type="RefSeq" id="WP_078696404.1">
    <property type="nucleotide sequence ID" value="NZ_FUYH01000008.1"/>
</dbReference>
<dbReference type="HAMAP" id="MF_00082">
    <property type="entry name" value="ArgB"/>
    <property type="match status" value="1"/>
</dbReference>
<dbReference type="Proteomes" id="UP000190105">
    <property type="component" value="Unassembled WGS sequence"/>
</dbReference>
<dbReference type="OrthoDB" id="9803155at2"/>
<dbReference type="PANTHER" id="PTHR23342">
    <property type="entry name" value="N-ACETYLGLUTAMATE SYNTHASE"/>
    <property type="match status" value="1"/>
</dbReference>
<comment type="pathway">
    <text evidence="1 9">Amino-acid biosynthesis; L-arginine biosynthesis; N(2)-acetyl-L-ornithine from L-glutamate: step 2/4.</text>
</comment>